<keyword evidence="8" id="KW-0285">Flavoprotein</keyword>
<dbReference type="GO" id="GO:0006212">
    <property type="term" value="P:uracil catabolic process"/>
    <property type="evidence" value="ECO:0007669"/>
    <property type="project" value="TreeGrafter"/>
</dbReference>
<dbReference type="RefSeq" id="WP_092470751.1">
    <property type="nucleotide sequence ID" value="NZ_FOOX01000005.1"/>
</dbReference>
<evidence type="ECO:0000256" key="19">
    <source>
        <dbReference type="ARBA" id="ARBA00047685"/>
    </source>
</evidence>
<dbReference type="PROSITE" id="PS00198">
    <property type="entry name" value="4FE4S_FER_1"/>
    <property type="match status" value="1"/>
</dbReference>
<evidence type="ECO:0000313" key="26">
    <source>
        <dbReference type="EMBL" id="SFG47798.1"/>
    </source>
</evidence>
<comment type="similarity">
    <text evidence="4">Belongs to the dihydroorotate dehydrogenase family. Type 1 subfamily.</text>
</comment>
<evidence type="ECO:0000256" key="18">
    <source>
        <dbReference type="ARBA" id="ARBA00032722"/>
    </source>
</evidence>
<dbReference type="InterPro" id="IPR013785">
    <property type="entry name" value="Aldolase_TIM"/>
</dbReference>
<evidence type="ECO:0000256" key="20">
    <source>
        <dbReference type="ARBA" id="ARBA00048792"/>
    </source>
</evidence>
<evidence type="ECO:0000256" key="2">
    <source>
        <dbReference type="ARBA" id="ARBA00003616"/>
    </source>
</evidence>
<evidence type="ECO:0000256" key="7">
    <source>
        <dbReference type="ARBA" id="ARBA00018101"/>
    </source>
</evidence>
<dbReference type="Pfam" id="PF01180">
    <property type="entry name" value="DHO_dh"/>
    <property type="match status" value="1"/>
</dbReference>
<evidence type="ECO:0000256" key="11">
    <source>
        <dbReference type="ARBA" id="ARBA00023002"/>
    </source>
</evidence>
<evidence type="ECO:0000256" key="6">
    <source>
        <dbReference type="ARBA" id="ARBA00012061"/>
    </source>
</evidence>
<dbReference type="GO" id="GO:0002058">
    <property type="term" value="F:uracil binding"/>
    <property type="evidence" value="ECO:0007669"/>
    <property type="project" value="TreeGrafter"/>
</dbReference>
<dbReference type="SUPFAM" id="SSF54862">
    <property type="entry name" value="4Fe-4S ferredoxins"/>
    <property type="match status" value="1"/>
</dbReference>
<evidence type="ECO:0000256" key="9">
    <source>
        <dbReference type="ARBA" id="ARBA00022643"/>
    </source>
</evidence>
<dbReference type="PANTHER" id="PTHR43073:SF2">
    <property type="entry name" value="DIHYDROPYRIMIDINE DEHYDROGENASE [NADP(+)]"/>
    <property type="match status" value="1"/>
</dbReference>
<dbReference type="InterPro" id="IPR017896">
    <property type="entry name" value="4Fe4S_Fe-S-bd"/>
</dbReference>
<keyword evidence="12" id="KW-0408">Iron</keyword>
<keyword evidence="27" id="KW-1185">Reference proteome</keyword>
<comment type="catalytic activity">
    <reaction evidence="21">
        <text>(S)-dihydroorotate + NAD(+) = orotate + NADH + H(+)</text>
        <dbReference type="Rhea" id="RHEA:13513"/>
        <dbReference type="ChEBI" id="CHEBI:15378"/>
        <dbReference type="ChEBI" id="CHEBI:30839"/>
        <dbReference type="ChEBI" id="CHEBI:30864"/>
        <dbReference type="ChEBI" id="CHEBI:57540"/>
        <dbReference type="ChEBI" id="CHEBI:57945"/>
        <dbReference type="EC" id="1.3.1.14"/>
    </reaction>
</comment>
<evidence type="ECO:0000256" key="13">
    <source>
        <dbReference type="ARBA" id="ARBA00023014"/>
    </source>
</evidence>
<dbReference type="Pfam" id="PF13237">
    <property type="entry name" value="Fer4_10"/>
    <property type="match status" value="1"/>
</dbReference>
<dbReference type="Gene3D" id="3.20.20.70">
    <property type="entry name" value="Aldolase class I"/>
    <property type="match status" value="1"/>
</dbReference>
<dbReference type="GO" id="GO:0050661">
    <property type="term" value="F:NADP binding"/>
    <property type="evidence" value="ECO:0007669"/>
    <property type="project" value="TreeGrafter"/>
</dbReference>
<dbReference type="GO" id="GO:0004159">
    <property type="term" value="F:dihydropyrimidine dehydrogenase (NAD+) activity"/>
    <property type="evidence" value="ECO:0007669"/>
    <property type="project" value="UniProtKB-EC"/>
</dbReference>
<gene>
    <name evidence="26" type="ORF">SAMN05660649_01770</name>
</gene>
<evidence type="ECO:0000256" key="10">
    <source>
        <dbReference type="ARBA" id="ARBA00022723"/>
    </source>
</evidence>
<dbReference type="PROSITE" id="PS51379">
    <property type="entry name" value="4FE4S_FER_2"/>
    <property type="match status" value="2"/>
</dbReference>
<evidence type="ECO:0000256" key="23">
    <source>
        <dbReference type="ARBA" id="ARBA00049714"/>
    </source>
</evidence>
<comment type="cofactor">
    <cofactor evidence="1">
        <name>FMN</name>
        <dbReference type="ChEBI" id="CHEBI:58210"/>
    </cofactor>
</comment>
<dbReference type="GO" id="GO:0006210">
    <property type="term" value="P:thymine catabolic process"/>
    <property type="evidence" value="ECO:0007669"/>
    <property type="project" value="TreeGrafter"/>
</dbReference>
<dbReference type="EMBL" id="FOOX01000005">
    <property type="protein sequence ID" value="SFG47798.1"/>
    <property type="molecule type" value="Genomic_DNA"/>
</dbReference>
<dbReference type="Proteomes" id="UP000199337">
    <property type="component" value="Unassembled WGS sequence"/>
</dbReference>
<comment type="pathway">
    <text evidence="3">Pyrimidine metabolism; UMP biosynthesis via de novo pathway; orotate from (S)-dihydroorotate (NAD(+) route): step 1/1.</text>
</comment>
<organism evidence="26 27">
    <name type="scientific">Desulfotruncus arcticus DSM 17038</name>
    <dbReference type="NCBI Taxonomy" id="1121424"/>
    <lineage>
        <taxon>Bacteria</taxon>
        <taxon>Bacillati</taxon>
        <taxon>Bacillota</taxon>
        <taxon>Clostridia</taxon>
        <taxon>Eubacteriales</taxon>
        <taxon>Desulfallaceae</taxon>
        <taxon>Desulfotruncus</taxon>
    </lineage>
</organism>
<evidence type="ECO:0000256" key="15">
    <source>
        <dbReference type="ARBA" id="ARBA00029718"/>
    </source>
</evidence>
<dbReference type="OrthoDB" id="9794954at2"/>
<dbReference type="EC" id="1.3.1.1" evidence="24"/>
<comment type="function">
    <text evidence="2">Catalyzes the conversion of dihydroorotate to orotate with NAD(+) as electron acceptor.</text>
</comment>
<dbReference type="EC" id="1.3.1.14" evidence="6"/>
<evidence type="ECO:0000256" key="24">
    <source>
        <dbReference type="ARBA" id="ARBA00049728"/>
    </source>
</evidence>
<dbReference type="STRING" id="341036.SAMN05660649_01770"/>
<accession>A0A1I2S4R8</accession>
<evidence type="ECO:0000256" key="21">
    <source>
        <dbReference type="ARBA" id="ARBA00048996"/>
    </source>
</evidence>
<feature type="domain" description="4Fe-4S ferredoxin-type" evidence="25">
    <location>
        <begin position="327"/>
        <end position="356"/>
    </location>
</feature>
<dbReference type="FunFam" id="3.20.20.70:FF:000027">
    <property type="entry name" value="Dihydropyrimidine dehydrogenase [NADP(+)]"/>
    <property type="match status" value="1"/>
</dbReference>
<evidence type="ECO:0000259" key="25">
    <source>
        <dbReference type="PROSITE" id="PS51379"/>
    </source>
</evidence>
<dbReference type="GO" id="GO:0051536">
    <property type="term" value="F:iron-sulfur cluster binding"/>
    <property type="evidence" value="ECO:0007669"/>
    <property type="project" value="UniProtKB-KW"/>
</dbReference>
<comment type="catalytic activity">
    <reaction evidence="20">
        <text>5,6-dihydrouracil + NAD(+) = uracil + NADH + H(+)</text>
        <dbReference type="Rhea" id="RHEA:20189"/>
        <dbReference type="ChEBI" id="CHEBI:15378"/>
        <dbReference type="ChEBI" id="CHEBI:15901"/>
        <dbReference type="ChEBI" id="CHEBI:17568"/>
        <dbReference type="ChEBI" id="CHEBI:57540"/>
        <dbReference type="ChEBI" id="CHEBI:57945"/>
        <dbReference type="EC" id="1.3.1.1"/>
    </reaction>
</comment>
<evidence type="ECO:0000256" key="22">
    <source>
        <dbReference type="ARBA" id="ARBA00049578"/>
    </source>
</evidence>
<evidence type="ECO:0000256" key="3">
    <source>
        <dbReference type="ARBA" id="ARBA00004715"/>
    </source>
</evidence>
<dbReference type="InterPro" id="IPR005720">
    <property type="entry name" value="Dihydroorotate_DH_cat"/>
</dbReference>
<comment type="function">
    <text evidence="22">Involved in pyrimidine base degradation. Catalyzes physiologically the reduction of uracil to 5,6-dihydrouracil (DHU) by using NADH as a specific cosubstrate. It also catalyzes the reverse reaction and the reduction of thymine to 5,6-dihydrothymine (DHT).</text>
</comment>
<reference evidence="27" key="1">
    <citation type="submission" date="2016-10" db="EMBL/GenBank/DDBJ databases">
        <authorList>
            <person name="Varghese N."/>
            <person name="Submissions S."/>
        </authorList>
    </citation>
    <scope>NUCLEOTIDE SEQUENCE [LARGE SCALE GENOMIC DNA]</scope>
    <source>
        <strain evidence="27">DSM 17038</strain>
    </source>
</reference>
<evidence type="ECO:0000256" key="14">
    <source>
        <dbReference type="ARBA" id="ARBA00023027"/>
    </source>
</evidence>
<evidence type="ECO:0000256" key="17">
    <source>
        <dbReference type="ARBA" id="ARBA00032046"/>
    </source>
</evidence>
<keyword evidence="10" id="KW-0479">Metal-binding</keyword>
<name>A0A1I2S4R8_9FIRM</name>
<protein>
    <recommendedName>
        <fullName evidence="7">Dihydroorotate dehydrogenase B (NAD(+)), catalytic subunit</fullName>
        <ecNumber evidence="24">1.3.1.1</ecNumber>
        <ecNumber evidence="6">1.3.1.14</ecNumber>
    </recommendedName>
    <alternativeName>
        <fullName evidence="15">Dihydroorotate oxidase B</fullName>
    </alternativeName>
    <alternativeName>
        <fullName evidence="18">Dihydrothymine dehydrogenase</fullName>
    </alternativeName>
    <alternativeName>
        <fullName evidence="16">Dihydrouracil dehydrogenase</fullName>
    </alternativeName>
    <alternativeName>
        <fullName evidence="17">Orotate reductase (NADH)</fullName>
    </alternativeName>
</protein>
<dbReference type="SUPFAM" id="SSF51395">
    <property type="entry name" value="FMN-linked oxidoreductases"/>
    <property type="match status" value="1"/>
</dbReference>
<evidence type="ECO:0000256" key="16">
    <source>
        <dbReference type="ARBA" id="ARBA00030119"/>
    </source>
</evidence>
<proteinExistence type="inferred from homology"/>
<dbReference type="GO" id="GO:0046872">
    <property type="term" value="F:metal ion binding"/>
    <property type="evidence" value="ECO:0007669"/>
    <property type="project" value="UniProtKB-KW"/>
</dbReference>
<comment type="catalytic activity">
    <reaction evidence="19">
        <text>5,6-dihydrothymine + NAD(+) = thymine + NADH + H(+)</text>
        <dbReference type="Rhea" id="RHEA:28791"/>
        <dbReference type="ChEBI" id="CHEBI:15378"/>
        <dbReference type="ChEBI" id="CHEBI:17821"/>
        <dbReference type="ChEBI" id="CHEBI:27468"/>
        <dbReference type="ChEBI" id="CHEBI:57540"/>
        <dbReference type="ChEBI" id="CHEBI:57945"/>
        <dbReference type="EC" id="1.3.1.1"/>
    </reaction>
</comment>
<evidence type="ECO:0000256" key="1">
    <source>
        <dbReference type="ARBA" id="ARBA00001917"/>
    </source>
</evidence>
<evidence type="ECO:0000256" key="5">
    <source>
        <dbReference type="ARBA" id="ARBA00010804"/>
    </source>
</evidence>
<dbReference type="GO" id="GO:0004589">
    <property type="term" value="F:dihydroorotate dehydrogenase (NAD+) activity"/>
    <property type="evidence" value="ECO:0007669"/>
    <property type="project" value="UniProtKB-EC"/>
</dbReference>
<dbReference type="InterPro" id="IPR017900">
    <property type="entry name" value="4Fe4S_Fe_S_CS"/>
</dbReference>
<evidence type="ECO:0000313" key="27">
    <source>
        <dbReference type="Proteomes" id="UP000199337"/>
    </source>
</evidence>
<keyword evidence="13" id="KW-0411">Iron-sulfur</keyword>
<dbReference type="Gene3D" id="3.30.70.20">
    <property type="match status" value="1"/>
</dbReference>
<evidence type="ECO:0000256" key="4">
    <source>
        <dbReference type="ARBA" id="ARBA00008008"/>
    </source>
</evidence>
<keyword evidence="9" id="KW-0288">FMN</keyword>
<feature type="domain" description="4Fe-4S ferredoxin-type" evidence="25">
    <location>
        <begin position="359"/>
        <end position="383"/>
    </location>
</feature>
<comment type="similarity">
    <text evidence="5">Belongs to the dihydropyrimidine dehydrogenase family.</text>
</comment>
<keyword evidence="14" id="KW-0520">NAD</keyword>
<dbReference type="PANTHER" id="PTHR43073">
    <property type="entry name" value="DIHYDROPYRIMIDINE DEHYDROGENASE [NADP(+)]"/>
    <property type="match status" value="1"/>
</dbReference>
<dbReference type="AlphaFoldDB" id="A0A1I2S4R8"/>
<dbReference type="GO" id="GO:0005737">
    <property type="term" value="C:cytoplasm"/>
    <property type="evidence" value="ECO:0007669"/>
    <property type="project" value="InterPro"/>
</dbReference>
<comment type="subunit">
    <text evidence="23">Heterotetramer of 2 PreA and 2 PreT subunits.</text>
</comment>
<evidence type="ECO:0000256" key="12">
    <source>
        <dbReference type="ARBA" id="ARBA00023004"/>
    </source>
</evidence>
<keyword evidence="11" id="KW-0560">Oxidoreductase</keyword>
<sequence>MANLKVNFAGVEFKNPLVLASAAPSWDGEGMRIAGLAGIGGVVPKTIGPIQDWAAHPRNGRFQIIRHGGKPIGMVNLELFTTKTREAWIKEDLAVAKEGGAVIQASILAMPNPDDTAVLVDEIQATGMVDVLELNVSCPMPAQGVGMHIGKSPELTFKQAKAAKSAAKIPLTVKLTPTVFDMVEVAMAVKEAGAEGVTISNSIRSFAGVDIETGKPLLRAYGGYSGPAIKPIVMRHLSEVARKVDLPISAIGGVMSFKEIVEYIMLGATTVQTATAIMWNGYGIIGKWLKDLEEWMDLKGYQSLDEIRGIALPYITTTEELAKLPPMFANIDEDKCTNCGICQKVCMYRAISSNGNVCRVSKSDCDGCGACVQWCPSGSAALA</sequence>
<evidence type="ECO:0000256" key="8">
    <source>
        <dbReference type="ARBA" id="ARBA00022630"/>
    </source>
</evidence>